<gene>
    <name evidence="1" type="ORF">COA96_07300</name>
</gene>
<dbReference type="PANTHER" id="PTHR34322:SF2">
    <property type="entry name" value="TRANSPOSASE IS200-LIKE DOMAIN-CONTAINING PROTEIN"/>
    <property type="match status" value="1"/>
</dbReference>
<reference evidence="2" key="1">
    <citation type="submission" date="2017-08" db="EMBL/GenBank/DDBJ databases">
        <title>A dynamic microbial community with high functional redundancy inhabits the cold, oxic subseafloor aquifer.</title>
        <authorList>
            <person name="Tully B.J."/>
            <person name="Wheat C.G."/>
            <person name="Glazer B.T."/>
            <person name="Huber J.A."/>
        </authorList>
    </citation>
    <scope>NUCLEOTIDE SEQUENCE [LARGE SCALE GENOMIC DNA]</scope>
</reference>
<dbReference type="Gene3D" id="3.30.70.1290">
    <property type="entry name" value="Transposase IS200-like"/>
    <property type="match status" value="1"/>
</dbReference>
<sequence length="209" mass="24842">MYCAGETYFAVIKEGMANTGFIDDACYEYYHLRLMNCLNIYQIQLHAYLLKPKEIWLLFTPKTPQGFDALLGYLNKTYSNYFNIRFDRSVNAWAGTPITCSIPKDNLILDCQKFIEREPLRAKLVKHPGEYLWSSYCTNSFNRSARYLTAHRSFKLSRQSHRNNYSQYRDFIVNPFKEAYYLFLENRLLTGRSLITPRRNQHVQLQKYC</sequence>
<evidence type="ECO:0008006" key="3">
    <source>
        <dbReference type="Google" id="ProtNLM"/>
    </source>
</evidence>
<proteinExistence type="predicted"/>
<evidence type="ECO:0000313" key="1">
    <source>
        <dbReference type="EMBL" id="PCJ25433.1"/>
    </source>
</evidence>
<protein>
    <recommendedName>
        <fullName evidence="3">Transposase IS200-like domain-containing protein</fullName>
    </recommendedName>
</protein>
<dbReference type="Proteomes" id="UP000218327">
    <property type="component" value="Unassembled WGS sequence"/>
</dbReference>
<dbReference type="AlphaFoldDB" id="A0A2A5B1N1"/>
<evidence type="ECO:0000313" key="2">
    <source>
        <dbReference type="Proteomes" id="UP000218327"/>
    </source>
</evidence>
<dbReference type="PANTHER" id="PTHR34322">
    <property type="entry name" value="TRANSPOSASE, Y1_TNP DOMAIN-CONTAINING"/>
    <property type="match status" value="1"/>
</dbReference>
<dbReference type="GO" id="GO:0003677">
    <property type="term" value="F:DNA binding"/>
    <property type="evidence" value="ECO:0007669"/>
    <property type="project" value="InterPro"/>
</dbReference>
<dbReference type="SUPFAM" id="SSF143422">
    <property type="entry name" value="Transposase IS200-like"/>
    <property type="match status" value="1"/>
</dbReference>
<dbReference type="EMBL" id="NVVJ01000017">
    <property type="protein sequence ID" value="PCJ25433.1"/>
    <property type="molecule type" value="Genomic_DNA"/>
</dbReference>
<accession>A0A2A5B1N1</accession>
<organism evidence="1 2">
    <name type="scientific">SAR86 cluster bacterium</name>
    <dbReference type="NCBI Taxonomy" id="2030880"/>
    <lineage>
        <taxon>Bacteria</taxon>
        <taxon>Pseudomonadati</taxon>
        <taxon>Pseudomonadota</taxon>
        <taxon>Gammaproteobacteria</taxon>
        <taxon>SAR86 cluster</taxon>
    </lineage>
</organism>
<comment type="caution">
    <text evidence="1">The sequence shown here is derived from an EMBL/GenBank/DDBJ whole genome shotgun (WGS) entry which is preliminary data.</text>
</comment>
<dbReference type="InterPro" id="IPR036515">
    <property type="entry name" value="Transposase_17_sf"/>
</dbReference>
<name>A0A2A5B1N1_9GAMM</name>
<dbReference type="GO" id="GO:0004803">
    <property type="term" value="F:transposase activity"/>
    <property type="evidence" value="ECO:0007669"/>
    <property type="project" value="InterPro"/>
</dbReference>
<dbReference type="GO" id="GO:0006313">
    <property type="term" value="P:DNA transposition"/>
    <property type="evidence" value="ECO:0007669"/>
    <property type="project" value="InterPro"/>
</dbReference>